<dbReference type="Pfam" id="PF00168">
    <property type="entry name" value="C2"/>
    <property type="match status" value="2"/>
</dbReference>
<sequence length="1254" mass="146135">MGLLGRSKKKDTQDAKSPAKHDLESGEFTGAVAGHGDIGEAAEPIEAPQAEMTPGDDAQGEGEGDVVKTSANKRKVRLRMPKLFGNAEENPEDMKEPMERMRWWELTFSIRGFENVTVETLKLFWTVSLGSDNPKKHRNRVRLQTRFSSIFTLEKGKVFTADNPIVMYERKTFALCYKELEKHVVKVDMWRVSCWTFNEYYGVKKQKLSQIANRDPNMELRTLRKLSRKQMADKKKAKSVADVALYRCTVNLEEIFDFDLFCENWTLDLSRANPEHKQMKEERKRLTFTVPRDRRTLPGHRGYLGLGAASQTVEWNQQDGRFFWPSCGKFVFRGTRTHLQNSYFIVSVLTGQPPAFLANNATVAKIEKHAPAPHRVLGRCLLNLTSVLDMSVFQGKVKRFTPDHDRYIVGDINGNVKCILRSKGMKEPELDFRTNRPEQLKTATTVSHLNRYERYLVVRVKKCEGLPVADFDTGSSDPYLRCTWDNMVMLSPIVKQSLRPVFNQSFYFPVRVVFPEMRMGSKAEKKYQDSILKYELTSKGHIQIQVWDDDVTSADCLGGCQVTLGDILNVRATQKRTLLGALRAEKRDEDDENELEEKQEKHNQWYEEPRSVRVYDGSKTALGQSALANKDAALIHFEAYFYPDWAETLRFEDEVQEADTESVWAKKGEEWNSRNLQKAEDYALPFPDSIGAKKPKEENMMQTADSLRRFPCIGLHPLTRVETPLMAFVSPIIIPEEWSFPAKLLEWVHCLSFEISQRQARMGLIPQDGWKDPEYVLARRKGAPQDHSVLLCSLLLGCKEDAYVVKGTVYSKDPIATIEKSDQLIEHTWVMTREKGWVTFWEPCSRQIFHLPNRYDPRKVKRRKTDQVAVKEEKEEEEQDEDAELERQQWEGEAEDSRVHLEDMESLPTVGRMPKPKTRSDKAKKKDEEPGRERLKRELIEQREGLPIAPKRKMLQEEQLVTWLPYDSIEVVFNDKNTWANRQNHHPACISYDLDDAEENPENPAWERFLSSEDEQKLHFQAICPNVSVQPELKPSIIDELQEDLRTEMMQNLQLYRGKKGMDTMFDHNEELMQQLRIFLDLHELWRQIDPDSPTAQRVLSEYNALPRDMPRDQMTDQQKFHRFVGDILKLRIWNRHGSPFFDSRKDYVKEQEHHWRTLEKLHAEFQKKEDSFPIKRGKKFKGFPVHFCTSDQESIRQYLMQIKQYKQIIDTDEEDVFYTIECKIIGRLGGILSVWLYVGIQEPQREADFLEEQ</sequence>
<feature type="compositionally biased region" description="Acidic residues" evidence="2">
    <location>
        <begin position="874"/>
        <end position="884"/>
    </location>
</feature>
<feature type="compositionally biased region" description="Basic and acidic residues" evidence="2">
    <location>
        <begin position="918"/>
        <end position="938"/>
    </location>
</feature>
<dbReference type="SUPFAM" id="SSF49562">
    <property type="entry name" value="C2 domain (Calcium/lipid-binding domain, CaLB)"/>
    <property type="match status" value="1"/>
</dbReference>
<evidence type="ECO:0000256" key="1">
    <source>
        <dbReference type="SAM" id="Coils"/>
    </source>
</evidence>
<dbReference type="CDD" id="cd00030">
    <property type="entry name" value="C2"/>
    <property type="match status" value="1"/>
</dbReference>
<keyword evidence="7" id="KW-1185">Reference proteome</keyword>
<feature type="domain" description="C2" evidence="3">
    <location>
        <begin position="436"/>
        <end position="578"/>
    </location>
</feature>
<dbReference type="AlphaFoldDB" id="A0A9P1GRV1"/>
<evidence type="ECO:0000313" key="5">
    <source>
        <dbReference type="EMBL" id="CAL1173461.1"/>
    </source>
</evidence>
<evidence type="ECO:0000313" key="7">
    <source>
        <dbReference type="Proteomes" id="UP001152797"/>
    </source>
</evidence>
<dbReference type="EMBL" id="CAMXCT010006789">
    <property type="protein sequence ID" value="CAI4020086.1"/>
    <property type="molecule type" value="Genomic_DNA"/>
</dbReference>
<reference evidence="5" key="2">
    <citation type="submission" date="2024-04" db="EMBL/GenBank/DDBJ databases">
        <authorList>
            <person name="Chen Y."/>
            <person name="Shah S."/>
            <person name="Dougan E. K."/>
            <person name="Thang M."/>
            <person name="Chan C."/>
        </authorList>
    </citation>
    <scope>NUCLEOTIDE SEQUENCE [LARGE SCALE GENOMIC DNA]</scope>
</reference>
<dbReference type="Pfam" id="PF24652">
    <property type="entry name" value="CEP76_C"/>
    <property type="match status" value="1"/>
</dbReference>
<reference evidence="4" key="1">
    <citation type="submission" date="2022-10" db="EMBL/GenBank/DDBJ databases">
        <authorList>
            <person name="Chen Y."/>
            <person name="Dougan E. K."/>
            <person name="Chan C."/>
            <person name="Rhodes N."/>
            <person name="Thang M."/>
        </authorList>
    </citation>
    <scope>NUCLEOTIDE SEQUENCE</scope>
</reference>
<dbReference type="OrthoDB" id="5527234at2759"/>
<feature type="coiled-coil region" evidence="1">
    <location>
        <begin position="579"/>
        <end position="608"/>
    </location>
</feature>
<protein>
    <submittedName>
        <fullName evidence="6">Coiled-coil domain-containing protein lobo-like</fullName>
    </submittedName>
</protein>
<organism evidence="4">
    <name type="scientific">Cladocopium goreaui</name>
    <dbReference type="NCBI Taxonomy" id="2562237"/>
    <lineage>
        <taxon>Eukaryota</taxon>
        <taxon>Sar</taxon>
        <taxon>Alveolata</taxon>
        <taxon>Dinophyceae</taxon>
        <taxon>Suessiales</taxon>
        <taxon>Symbiodiniaceae</taxon>
        <taxon>Cladocopium</taxon>
    </lineage>
</organism>
<feature type="region of interest" description="Disordered" evidence="2">
    <location>
        <begin position="860"/>
        <end position="938"/>
    </location>
</feature>
<dbReference type="Gene3D" id="2.60.40.150">
    <property type="entry name" value="C2 domain"/>
    <property type="match status" value="1"/>
</dbReference>
<dbReference type="PROSITE" id="PS50004">
    <property type="entry name" value="C2"/>
    <property type="match status" value="1"/>
</dbReference>
<dbReference type="PANTHER" id="PTHR46436:SF2">
    <property type="entry name" value="CHROMOSOME UNDETERMINED SCAFFOLD_119, WHOLE GENOME SHOTGUN SEQUENCE"/>
    <property type="match status" value="1"/>
</dbReference>
<feature type="compositionally biased region" description="Basic and acidic residues" evidence="2">
    <location>
        <begin position="10"/>
        <end position="24"/>
    </location>
</feature>
<dbReference type="PANTHER" id="PTHR46436">
    <property type="entry name" value="CENTROSOMAL PROTEIN OF 76 KDA"/>
    <property type="match status" value="1"/>
</dbReference>
<dbReference type="InterPro" id="IPR035892">
    <property type="entry name" value="C2_domain_sf"/>
</dbReference>
<dbReference type="EMBL" id="CAMXCT020006789">
    <property type="protein sequence ID" value="CAL1173461.1"/>
    <property type="molecule type" value="Genomic_DNA"/>
</dbReference>
<evidence type="ECO:0000313" key="4">
    <source>
        <dbReference type="EMBL" id="CAI4020086.1"/>
    </source>
</evidence>
<dbReference type="InterPro" id="IPR056290">
    <property type="entry name" value="CEPT76/DRC7_peptidase-like_dom"/>
</dbReference>
<dbReference type="InterPro" id="IPR000008">
    <property type="entry name" value="C2_dom"/>
</dbReference>
<dbReference type="InterPro" id="IPR052299">
    <property type="entry name" value="CEP76"/>
</dbReference>
<comment type="caution">
    <text evidence="4">The sequence shown here is derived from an EMBL/GenBank/DDBJ whole genome shotgun (WGS) entry which is preliminary data.</text>
</comment>
<proteinExistence type="predicted"/>
<dbReference type="InterPro" id="IPR056288">
    <property type="entry name" value="CEP76_C"/>
</dbReference>
<feature type="compositionally biased region" description="Basic and acidic residues" evidence="2">
    <location>
        <begin position="885"/>
        <end position="903"/>
    </location>
</feature>
<feature type="region of interest" description="Disordered" evidence="2">
    <location>
        <begin position="1"/>
        <end position="72"/>
    </location>
</feature>
<feature type="compositionally biased region" description="Low complexity" evidence="2">
    <location>
        <begin position="41"/>
        <end position="51"/>
    </location>
</feature>
<dbReference type="EMBL" id="CAMXCT030006789">
    <property type="protein sequence ID" value="CAL4807398.1"/>
    <property type="molecule type" value="Genomic_DNA"/>
</dbReference>
<keyword evidence="1" id="KW-0175">Coiled coil</keyword>
<evidence type="ECO:0000313" key="6">
    <source>
        <dbReference type="EMBL" id="CAL4807398.1"/>
    </source>
</evidence>
<evidence type="ECO:0000256" key="2">
    <source>
        <dbReference type="SAM" id="MobiDB-lite"/>
    </source>
</evidence>
<accession>A0A9P1GRV1</accession>
<dbReference type="SMART" id="SM00239">
    <property type="entry name" value="C2"/>
    <property type="match status" value="1"/>
</dbReference>
<name>A0A9P1GRV1_9DINO</name>
<evidence type="ECO:0000259" key="3">
    <source>
        <dbReference type="PROSITE" id="PS50004"/>
    </source>
</evidence>
<dbReference type="Pfam" id="PF24656">
    <property type="entry name" value="CEPT76_peptidase"/>
    <property type="match status" value="1"/>
</dbReference>
<gene>
    <name evidence="4" type="ORF">C1SCF055_LOCUS44533</name>
</gene>
<dbReference type="Proteomes" id="UP001152797">
    <property type="component" value="Unassembled WGS sequence"/>
</dbReference>